<dbReference type="InterPro" id="IPR036380">
    <property type="entry name" value="Isochorismatase-like_sf"/>
</dbReference>
<dbReference type="InterPro" id="IPR000868">
    <property type="entry name" value="Isochorismatase-like_dom"/>
</dbReference>
<dbReference type="AlphaFoldDB" id="A0A8E2DLZ0"/>
<dbReference type="Gene3D" id="3.40.50.850">
    <property type="entry name" value="Isochorismatase-like"/>
    <property type="match status" value="1"/>
</dbReference>
<dbReference type="PANTHER" id="PTHR43559">
    <property type="entry name" value="HYDROLASE YCAC-RELATED"/>
    <property type="match status" value="1"/>
</dbReference>
<dbReference type="Pfam" id="PF00857">
    <property type="entry name" value="Isochorismatase"/>
    <property type="match status" value="1"/>
</dbReference>
<gene>
    <name evidence="3" type="ORF">OBBRIDRAFT_833683</name>
</gene>
<evidence type="ECO:0000313" key="4">
    <source>
        <dbReference type="Proteomes" id="UP000250043"/>
    </source>
</evidence>
<evidence type="ECO:0000256" key="1">
    <source>
        <dbReference type="ARBA" id="ARBA00006336"/>
    </source>
</evidence>
<evidence type="ECO:0000259" key="2">
    <source>
        <dbReference type="Pfam" id="PF00857"/>
    </source>
</evidence>
<comment type="similarity">
    <text evidence="1">Belongs to the isochorismatase family.</text>
</comment>
<reference evidence="3 4" key="1">
    <citation type="submission" date="2016-07" db="EMBL/GenBank/DDBJ databases">
        <title>Draft genome of the white-rot fungus Obba rivulosa 3A-2.</title>
        <authorList>
            <consortium name="DOE Joint Genome Institute"/>
            <person name="Miettinen O."/>
            <person name="Riley R."/>
            <person name="Acob R."/>
            <person name="Barry K."/>
            <person name="Cullen D."/>
            <person name="De Vries R."/>
            <person name="Hainaut M."/>
            <person name="Hatakka A."/>
            <person name="Henrissat B."/>
            <person name="Hilden K."/>
            <person name="Kuo R."/>
            <person name="Labutti K."/>
            <person name="Lipzen A."/>
            <person name="Makela M.R."/>
            <person name="Sandor L."/>
            <person name="Spatafora J.W."/>
            <person name="Grigoriev I.V."/>
            <person name="Hibbett D.S."/>
        </authorList>
    </citation>
    <scope>NUCLEOTIDE SEQUENCE [LARGE SCALE GENOMIC DNA]</scope>
    <source>
        <strain evidence="3 4">3A-2</strain>
    </source>
</reference>
<keyword evidence="4" id="KW-1185">Reference proteome</keyword>
<protein>
    <submittedName>
        <fullName evidence="3">YcaC protein</fullName>
    </submittedName>
</protein>
<dbReference type="PANTHER" id="PTHR43559:SF3">
    <property type="entry name" value="HYDROLASE YCAC-RELATED"/>
    <property type="match status" value="1"/>
</dbReference>
<feature type="domain" description="Isochorismatase-like" evidence="2">
    <location>
        <begin position="15"/>
        <end position="165"/>
    </location>
</feature>
<evidence type="ECO:0000313" key="3">
    <source>
        <dbReference type="EMBL" id="OCH92082.1"/>
    </source>
</evidence>
<dbReference type="Proteomes" id="UP000250043">
    <property type="component" value="Unassembled WGS sequence"/>
</dbReference>
<dbReference type="EMBL" id="KV722374">
    <property type="protein sequence ID" value="OCH92082.1"/>
    <property type="molecule type" value="Genomic_DNA"/>
</dbReference>
<accession>A0A8E2DLZ0</accession>
<dbReference type="OrthoDB" id="245563at2759"/>
<dbReference type="SUPFAM" id="SSF52499">
    <property type="entry name" value="Isochorismatase-like hydrolases"/>
    <property type="match status" value="1"/>
</dbReference>
<sequence length="216" mass="23556">MSNFTYERLDKSKAMLLVVDHQEGLYQLVHDIDPVNMKTNILAHATLAKIFNLPTVLTTSSETGPNGPLPAEIIALHPTAPFIKRNGQVNAWDNDDFRAAVEAAGRKQIILAGITTDVCTAFLALSLREAGYSVWANSEASGTFDKRTAADANDRMRAAGVQVVSMFAVALELMRDWRDTPGTSELLPFFDTYLPEYGMLARAHDAAVRTGTLSGL</sequence>
<proteinExistence type="inferred from homology"/>
<name>A0A8E2DLZ0_9APHY</name>
<dbReference type="InterPro" id="IPR053152">
    <property type="entry name" value="Hydrolase_YcaC-like"/>
</dbReference>
<organism evidence="3 4">
    <name type="scientific">Obba rivulosa</name>
    <dbReference type="NCBI Taxonomy" id="1052685"/>
    <lineage>
        <taxon>Eukaryota</taxon>
        <taxon>Fungi</taxon>
        <taxon>Dikarya</taxon>
        <taxon>Basidiomycota</taxon>
        <taxon>Agaricomycotina</taxon>
        <taxon>Agaricomycetes</taxon>
        <taxon>Polyporales</taxon>
        <taxon>Gelatoporiaceae</taxon>
        <taxon>Obba</taxon>
    </lineage>
</organism>